<evidence type="ECO:0000313" key="1">
    <source>
        <dbReference type="EMBL" id="RGY71370.1"/>
    </source>
</evidence>
<dbReference type="EMBL" id="QSDG01000002">
    <property type="protein sequence ID" value="RGY71370.1"/>
    <property type="molecule type" value="Genomic_DNA"/>
</dbReference>
<dbReference type="Proteomes" id="UP000284614">
    <property type="component" value="Unassembled WGS sequence"/>
</dbReference>
<gene>
    <name evidence="1" type="ORF">DXA27_02530</name>
</gene>
<dbReference type="AlphaFoldDB" id="A0A413K5B3"/>
<name>A0A413K5B3_BACFG</name>
<reference evidence="1 2" key="1">
    <citation type="submission" date="2018-08" db="EMBL/GenBank/DDBJ databases">
        <title>A genome reference for cultivated species of the human gut microbiota.</title>
        <authorList>
            <person name="Zou Y."/>
            <person name="Xue W."/>
            <person name="Luo G."/>
        </authorList>
    </citation>
    <scope>NUCLEOTIDE SEQUENCE [LARGE SCALE GENOMIC DNA]</scope>
    <source>
        <strain evidence="1 2">OF01-1</strain>
    </source>
</reference>
<accession>A0A413K5B3</accession>
<organism evidence="1 2">
    <name type="scientific">Bacteroides fragilis</name>
    <dbReference type="NCBI Taxonomy" id="817"/>
    <lineage>
        <taxon>Bacteria</taxon>
        <taxon>Pseudomonadati</taxon>
        <taxon>Bacteroidota</taxon>
        <taxon>Bacteroidia</taxon>
        <taxon>Bacteroidales</taxon>
        <taxon>Bacteroidaceae</taxon>
        <taxon>Bacteroides</taxon>
    </lineage>
</organism>
<comment type="caution">
    <text evidence="1">The sequence shown here is derived from an EMBL/GenBank/DDBJ whole genome shotgun (WGS) entry which is preliminary data.</text>
</comment>
<protein>
    <submittedName>
        <fullName evidence="1">Uncharacterized protein</fullName>
    </submittedName>
</protein>
<evidence type="ECO:0000313" key="2">
    <source>
        <dbReference type="Proteomes" id="UP000284614"/>
    </source>
</evidence>
<sequence length="60" mass="6743">MNRCFGGGKILFTTDYTDYHRIRILMVNNLKFTLCYSVSSVSSVVNSDTPSGDSRAFARE</sequence>
<proteinExistence type="predicted"/>